<dbReference type="OrthoDB" id="2973925at2"/>
<dbReference type="Gene3D" id="1.20.1600.10">
    <property type="entry name" value="Outer membrane efflux proteins (OEP)"/>
    <property type="match status" value="2"/>
</dbReference>
<dbReference type="Proteomes" id="UP000295632">
    <property type="component" value="Unassembled WGS sequence"/>
</dbReference>
<evidence type="ECO:0000256" key="2">
    <source>
        <dbReference type="SAM" id="SignalP"/>
    </source>
</evidence>
<sequence length="581" mass="61399">MKKKTWIPLTAAAVLAVGPIVAIEANKASNWTVDQAVEQIQDEDLENDIHDKLPSLSDDTQAYQGEFSEDLEDIQDSQTDYQNKSADLGRELVANQLLHNYWLAKQSEDIQKRSLAQAEEELRIITLRYKEGISSRSEMIEAEISVNTSKAGLEDSIQQANSLKFQLNQDLGNNELRQNLHIDVPTFRQISAGMYQAESLYDSVKDDHASLDPIEVAIETYDDMAEDAKSLKVLGASQYEDQIDAIEEQLDQLDQVPPPGSGGPEVPEGETPTPPPGEGGETPVEPPGNGSEGGNSGGDGSEGGNSGGDGSEGGNSGGDGSEGGNSGGNGSEGGNSGGNGSEGGNSGGDGSEGGNSGGDGTEGGNSGGDGTEGDNSGGNTNPDPATGSGTASTLSFTPAQIGVAVPGALAALAPGDPPADGAPDIPTGPSQEQLDKQREQLEDQVNQLEDDLDDARDARDEAEEELEDLYTAQKEDSEVRLKQQLQALELQSYTYESRFIALTKKIEAQESNVEKANRLYEVSVESLEQGLIKPSDVEAARLNIAQVEMQLLSTQNEYMLLVVELRLFKEGYFPSAGAGGF</sequence>
<keyword evidence="2" id="KW-0732">Signal</keyword>
<dbReference type="RefSeq" id="WP_133581843.1">
    <property type="nucleotide sequence ID" value="NZ_SNYJ01000020.1"/>
</dbReference>
<feature type="compositionally biased region" description="Gly residues" evidence="1">
    <location>
        <begin position="290"/>
        <end position="370"/>
    </location>
</feature>
<evidence type="ECO:0000256" key="1">
    <source>
        <dbReference type="SAM" id="MobiDB-lite"/>
    </source>
</evidence>
<evidence type="ECO:0000313" key="4">
    <source>
        <dbReference type="Proteomes" id="UP000295632"/>
    </source>
</evidence>
<dbReference type="AlphaFoldDB" id="A0A4R6TS57"/>
<comment type="caution">
    <text evidence="3">The sequence shown here is derived from an EMBL/GenBank/DDBJ whole genome shotgun (WGS) entry which is preliminary data.</text>
</comment>
<feature type="region of interest" description="Disordered" evidence="1">
    <location>
        <begin position="408"/>
        <end position="440"/>
    </location>
</feature>
<protein>
    <submittedName>
        <fullName evidence="3">Outer membrane efflux protein</fullName>
    </submittedName>
</protein>
<accession>A0A4R6TS57</accession>
<dbReference type="GO" id="GO:0015562">
    <property type="term" value="F:efflux transmembrane transporter activity"/>
    <property type="evidence" value="ECO:0007669"/>
    <property type="project" value="InterPro"/>
</dbReference>
<dbReference type="SUPFAM" id="SSF56954">
    <property type="entry name" value="Outer membrane efflux proteins (OEP)"/>
    <property type="match status" value="2"/>
</dbReference>
<feature type="signal peptide" evidence="2">
    <location>
        <begin position="1"/>
        <end position="22"/>
    </location>
</feature>
<organism evidence="3 4">
    <name type="scientific">Aureibacillus halotolerans</name>
    <dbReference type="NCBI Taxonomy" id="1508390"/>
    <lineage>
        <taxon>Bacteria</taxon>
        <taxon>Bacillati</taxon>
        <taxon>Bacillota</taxon>
        <taxon>Bacilli</taxon>
        <taxon>Bacillales</taxon>
        <taxon>Bacillaceae</taxon>
        <taxon>Aureibacillus</taxon>
    </lineage>
</organism>
<keyword evidence="4" id="KW-1185">Reference proteome</keyword>
<name>A0A4R6TS57_9BACI</name>
<dbReference type="EMBL" id="SNYJ01000020">
    <property type="protein sequence ID" value="TDQ36111.1"/>
    <property type="molecule type" value="Genomic_DNA"/>
</dbReference>
<proteinExistence type="predicted"/>
<feature type="region of interest" description="Disordered" evidence="1">
    <location>
        <begin position="253"/>
        <end position="394"/>
    </location>
</feature>
<feature type="compositionally biased region" description="Low complexity" evidence="1">
    <location>
        <begin position="408"/>
        <end position="429"/>
    </location>
</feature>
<reference evidence="3 4" key="1">
    <citation type="submission" date="2019-03" db="EMBL/GenBank/DDBJ databases">
        <title>Genomic Encyclopedia of Type Strains, Phase IV (KMG-IV): sequencing the most valuable type-strain genomes for metagenomic binning, comparative biology and taxonomic classification.</title>
        <authorList>
            <person name="Goeker M."/>
        </authorList>
    </citation>
    <scope>NUCLEOTIDE SEQUENCE [LARGE SCALE GENOMIC DNA]</scope>
    <source>
        <strain evidence="3 4">DSM 28697</strain>
    </source>
</reference>
<gene>
    <name evidence="3" type="ORF">EV213_12042</name>
</gene>
<evidence type="ECO:0000313" key="3">
    <source>
        <dbReference type="EMBL" id="TDQ36111.1"/>
    </source>
</evidence>
<feature type="chain" id="PRO_5039698047" evidence="2">
    <location>
        <begin position="23"/>
        <end position="581"/>
    </location>
</feature>